<dbReference type="EMBL" id="HBEI01000541">
    <property type="protein sequence ID" value="CAD8350606.1"/>
    <property type="molecule type" value="Transcribed_RNA"/>
</dbReference>
<evidence type="ECO:0000313" key="8">
    <source>
        <dbReference type="EMBL" id="CAD8350602.1"/>
    </source>
</evidence>
<evidence type="ECO:0000313" key="9">
    <source>
        <dbReference type="EMBL" id="CAD8350606.1"/>
    </source>
</evidence>
<dbReference type="SUPFAM" id="SSF103473">
    <property type="entry name" value="MFS general substrate transporter"/>
    <property type="match status" value="1"/>
</dbReference>
<gene>
    <name evidence="8" type="ORF">RSET0789_LOCUS357</name>
    <name evidence="9" type="ORF">RSET0789_LOCUS359</name>
</gene>
<organism evidence="9">
    <name type="scientific">Sundstroemia setigera</name>
    <dbReference type="NCBI Taxonomy" id="3005"/>
    <lineage>
        <taxon>Eukaryota</taxon>
        <taxon>Sar</taxon>
        <taxon>Stramenopiles</taxon>
        <taxon>Ochrophyta</taxon>
        <taxon>Bacillariophyta</taxon>
        <taxon>Coscinodiscophyceae</taxon>
        <taxon>Rhizosoleniophycidae</taxon>
        <taxon>Rhizosoleniales</taxon>
        <taxon>Rhizosoleniaceae</taxon>
        <taxon>Sundstroemia</taxon>
    </lineage>
</organism>
<dbReference type="InterPro" id="IPR024671">
    <property type="entry name" value="Atg22-like"/>
</dbReference>
<feature type="transmembrane region" description="Helical" evidence="7">
    <location>
        <begin position="107"/>
        <end position="133"/>
    </location>
</feature>
<dbReference type="InterPro" id="IPR036259">
    <property type="entry name" value="MFS_trans_sf"/>
</dbReference>
<evidence type="ECO:0000256" key="1">
    <source>
        <dbReference type="ARBA" id="ARBA00004127"/>
    </source>
</evidence>
<proteinExistence type="inferred from homology"/>
<dbReference type="PANTHER" id="PTHR23519">
    <property type="entry name" value="AUTOPHAGY-RELATED PROTEIN 22"/>
    <property type="match status" value="1"/>
</dbReference>
<dbReference type="Gene3D" id="1.20.1250.20">
    <property type="entry name" value="MFS general substrate transporter like domains"/>
    <property type="match status" value="1"/>
</dbReference>
<protein>
    <recommendedName>
        <fullName evidence="10">Major facilitator superfamily (MFS) profile domain-containing protein</fullName>
    </recommendedName>
</protein>
<keyword evidence="3" id="KW-0813">Transport</keyword>
<dbReference type="Pfam" id="PF11700">
    <property type="entry name" value="ATG22"/>
    <property type="match status" value="1"/>
</dbReference>
<keyword evidence="6 7" id="KW-0472">Membrane</keyword>
<dbReference type="GO" id="GO:0012505">
    <property type="term" value="C:endomembrane system"/>
    <property type="evidence" value="ECO:0007669"/>
    <property type="project" value="UniProtKB-SubCell"/>
</dbReference>
<name>A0A6V6WM89_9STRA</name>
<dbReference type="AlphaFoldDB" id="A0A6V6WM89"/>
<comment type="similarity">
    <text evidence="2">Belongs to the ATG22 family.</text>
</comment>
<dbReference type="EMBL" id="HBEI01000539">
    <property type="protein sequence ID" value="CAD8350602.1"/>
    <property type="molecule type" value="Transcribed_RNA"/>
</dbReference>
<dbReference type="PANTHER" id="PTHR23519:SF1">
    <property type="entry name" value="AUTOPHAGY-RELATED PROTEIN 22"/>
    <property type="match status" value="1"/>
</dbReference>
<evidence type="ECO:0008006" key="10">
    <source>
        <dbReference type="Google" id="ProtNLM"/>
    </source>
</evidence>
<comment type="subcellular location">
    <subcellularLocation>
        <location evidence="1">Endomembrane system</location>
        <topology evidence="1">Multi-pass membrane protein</topology>
    </subcellularLocation>
</comment>
<accession>A0A6V6WM89</accession>
<sequence>MSTFNTIKVEYLALKWFLISVCLSEAAASSFISIATTYMSHFLEMSSSEIGLSFFLSLISGIPGAAIGEYIGVMYSPLFSIISCLCVWLATTTAGAFILVGPESRKYIFIMCPLWGICLGWLHPLNTAVFCTIIPKGQETELMGLYIFAWNIISWLPPLLFTILNEAGYPMNWGLCSVGLFYVAALISIFQMGDYEQAVKSANGKHLEPLMSKITNESSMGVIQREGEGTTIKNPVIEMKNLDTSGSRNIVSKSCEW</sequence>
<evidence type="ECO:0000256" key="5">
    <source>
        <dbReference type="ARBA" id="ARBA00022989"/>
    </source>
</evidence>
<evidence type="ECO:0000256" key="4">
    <source>
        <dbReference type="ARBA" id="ARBA00022692"/>
    </source>
</evidence>
<evidence type="ECO:0000256" key="7">
    <source>
        <dbReference type="SAM" id="Phobius"/>
    </source>
</evidence>
<evidence type="ECO:0000256" key="3">
    <source>
        <dbReference type="ARBA" id="ARBA00022448"/>
    </source>
</evidence>
<feature type="transmembrane region" description="Helical" evidence="7">
    <location>
        <begin position="78"/>
        <end position="101"/>
    </location>
</feature>
<feature type="transmembrane region" description="Helical" evidence="7">
    <location>
        <begin position="50"/>
        <end position="71"/>
    </location>
</feature>
<evidence type="ECO:0000256" key="6">
    <source>
        <dbReference type="ARBA" id="ARBA00023136"/>
    </source>
</evidence>
<reference evidence="9" key="1">
    <citation type="submission" date="2021-01" db="EMBL/GenBank/DDBJ databases">
        <authorList>
            <person name="Corre E."/>
            <person name="Pelletier E."/>
            <person name="Niang G."/>
            <person name="Scheremetjew M."/>
            <person name="Finn R."/>
            <person name="Kale V."/>
            <person name="Holt S."/>
            <person name="Cochrane G."/>
            <person name="Meng A."/>
            <person name="Brown T."/>
            <person name="Cohen L."/>
        </authorList>
    </citation>
    <scope>NUCLEOTIDE SEQUENCE</scope>
    <source>
        <strain evidence="9">CCMP 1694</strain>
    </source>
</reference>
<feature type="transmembrane region" description="Helical" evidence="7">
    <location>
        <begin position="170"/>
        <end position="190"/>
    </location>
</feature>
<keyword evidence="4 7" id="KW-0812">Transmembrane</keyword>
<keyword evidence="5 7" id="KW-1133">Transmembrane helix</keyword>
<feature type="transmembrane region" description="Helical" evidence="7">
    <location>
        <begin position="12"/>
        <end position="38"/>
    </location>
</feature>
<dbReference type="InterPro" id="IPR050495">
    <property type="entry name" value="ATG22/LtaA_families"/>
</dbReference>
<evidence type="ECO:0000256" key="2">
    <source>
        <dbReference type="ARBA" id="ARBA00006978"/>
    </source>
</evidence>
<feature type="transmembrane region" description="Helical" evidence="7">
    <location>
        <begin position="145"/>
        <end position="164"/>
    </location>
</feature>